<dbReference type="SUPFAM" id="SSF52151">
    <property type="entry name" value="FabD/lysophospholipase-like"/>
    <property type="match status" value="1"/>
</dbReference>
<accession>A0A4D4KS15</accession>
<name>A0A4D4KS15_STRVO</name>
<evidence type="ECO:0000313" key="5">
    <source>
        <dbReference type="Proteomes" id="UP000301309"/>
    </source>
</evidence>
<evidence type="ECO:0000259" key="3">
    <source>
        <dbReference type="Pfam" id="PF18369"/>
    </source>
</evidence>
<dbReference type="InterPro" id="IPR050091">
    <property type="entry name" value="PKS_NRPS_Biosynth_Enz"/>
</dbReference>
<evidence type="ECO:0000313" key="4">
    <source>
        <dbReference type="EMBL" id="GDY50974.1"/>
    </source>
</evidence>
<dbReference type="Gene3D" id="6.10.140.1830">
    <property type="match status" value="1"/>
</dbReference>
<dbReference type="Proteomes" id="UP000301309">
    <property type="component" value="Unassembled WGS sequence"/>
</dbReference>
<reference evidence="4 5" key="1">
    <citation type="journal article" date="2020" name="Int. J. Syst. Evol. Microbiol.">
        <title>Reclassification of Streptomyces castelarensis and Streptomyces sporoclivatus as later heterotypic synonyms of Streptomyces antimycoticus.</title>
        <authorList>
            <person name="Komaki H."/>
            <person name="Tamura T."/>
        </authorList>
    </citation>
    <scope>NUCLEOTIDE SEQUENCE [LARGE SCALE GENOMIC DNA]</scope>
    <source>
        <strain evidence="4 5">NBRC 13459</strain>
    </source>
</reference>
<dbReference type="EMBL" id="BJHW01000001">
    <property type="protein sequence ID" value="GDY50974.1"/>
    <property type="molecule type" value="Genomic_DNA"/>
</dbReference>
<sequence>MRETVRFADGLETLRGLGVGSFLELGPDGTLTALADGDGVPVLRRDRPEPLTVMAALGGLYVRGVEVDWAAVFPGGRRVDLPTYAFQRQRFWLESASDQTATSAVDAAFWDAVERGDARALGIDEEQPLRAVLPALASWRRARQEESVIDGWRYRLGWTPIPAVSGEAGLTGSWLVVVEPGADGTDVAAALRSAGADAEVVTSAELDAGPVAGVVSLLSVEATVSLLQALVAAGAMRRCGVSLGVRCRWSTGMWWILTRRESGAWAVLSVWSIRIVGAG</sequence>
<keyword evidence="2" id="KW-0511">Multifunctional enzyme</keyword>
<dbReference type="AlphaFoldDB" id="A0A4D4KS15"/>
<dbReference type="Gene3D" id="3.40.50.720">
    <property type="entry name" value="NAD(P)-binding Rossmann-like Domain"/>
    <property type="match status" value="1"/>
</dbReference>
<dbReference type="PANTHER" id="PTHR43775">
    <property type="entry name" value="FATTY ACID SYNTHASE"/>
    <property type="match status" value="1"/>
</dbReference>
<dbReference type="InterPro" id="IPR036291">
    <property type="entry name" value="NAD(P)-bd_dom_sf"/>
</dbReference>
<evidence type="ECO:0000256" key="1">
    <source>
        <dbReference type="ARBA" id="ARBA00022679"/>
    </source>
</evidence>
<dbReference type="InterPro" id="IPR041618">
    <property type="entry name" value="PKS_DE"/>
</dbReference>
<gene>
    <name evidence="4" type="ORF">SVIO_015970</name>
</gene>
<dbReference type="PANTHER" id="PTHR43775:SF51">
    <property type="entry name" value="INACTIVE PHENOLPHTHIOCEROL SYNTHESIS POLYKETIDE SYNTHASE TYPE I PKS1-RELATED"/>
    <property type="match status" value="1"/>
</dbReference>
<comment type="caution">
    <text evidence="4">The sequence shown here is derived from an EMBL/GenBank/DDBJ whole genome shotgun (WGS) entry which is preliminary data.</text>
</comment>
<dbReference type="GO" id="GO:0006633">
    <property type="term" value="P:fatty acid biosynthetic process"/>
    <property type="evidence" value="ECO:0007669"/>
    <property type="project" value="TreeGrafter"/>
</dbReference>
<evidence type="ECO:0000256" key="2">
    <source>
        <dbReference type="ARBA" id="ARBA00023268"/>
    </source>
</evidence>
<organism evidence="4 5">
    <name type="scientific">Streptomyces violaceusniger</name>
    <dbReference type="NCBI Taxonomy" id="68280"/>
    <lineage>
        <taxon>Bacteria</taxon>
        <taxon>Bacillati</taxon>
        <taxon>Actinomycetota</taxon>
        <taxon>Actinomycetes</taxon>
        <taxon>Kitasatosporales</taxon>
        <taxon>Streptomycetaceae</taxon>
        <taxon>Streptomyces</taxon>
        <taxon>Streptomyces violaceusniger group</taxon>
    </lineage>
</organism>
<dbReference type="InterPro" id="IPR001227">
    <property type="entry name" value="Ac_transferase_dom_sf"/>
</dbReference>
<dbReference type="Pfam" id="PF18369">
    <property type="entry name" value="PKS_DE"/>
    <property type="match status" value="1"/>
</dbReference>
<dbReference type="Gene3D" id="3.40.366.10">
    <property type="entry name" value="Malonyl-Coenzyme A Acyl Carrier Protein, domain 2"/>
    <property type="match status" value="1"/>
</dbReference>
<proteinExistence type="predicted"/>
<keyword evidence="1" id="KW-0808">Transferase</keyword>
<dbReference type="InterPro" id="IPR016035">
    <property type="entry name" value="Acyl_Trfase/lysoPLipase"/>
</dbReference>
<dbReference type="SUPFAM" id="SSF51735">
    <property type="entry name" value="NAD(P)-binding Rossmann-fold domains"/>
    <property type="match status" value="1"/>
</dbReference>
<protein>
    <recommendedName>
        <fullName evidence="3">Polyketide synthase dimerisation element domain-containing protein</fullName>
    </recommendedName>
</protein>
<keyword evidence="5" id="KW-1185">Reference proteome</keyword>
<feature type="domain" description="Polyketide synthase dimerisation element" evidence="3">
    <location>
        <begin position="106"/>
        <end position="145"/>
    </location>
</feature>
<dbReference type="GO" id="GO:0004312">
    <property type="term" value="F:fatty acid synthase activity"/>
    <property type="evidence" value="ECO:0007669"/>
    <property type="project" value="TreeGrafter"/>
</dbReference>